<evidence type="ECO:0000313" key="2">
    <source>
        <dbReference type="EMBL" id="NYK09256.1"/>
    </source>
</evidence>
<protein>
    <submittedName>
        <fullName evidence="2">Uncharacterized protein</fullName>
    </submittedName>
</protein>
<dbReference type="EMBL" id="JACCHJ010000001">
    <property type="protein sequence ID" value="NYK09256.1"/>
    <property type="molecule type" value="Genomic_DNA"/>
</dbReference>
<proteinExistence type="predicted"/>
<sequence length="206" mass="20281">MPAKRATKTTTTAANPLAVGAAAASPRASTVPPIAPATRSALLCSTSARPRLPELTMNAVSTTHIACCGKTSQPTTNAAARATAIWMAMRVLAGSRRREVEEAEGAARAAAGRATAAAAAAVAAGSPWPGPMRSSPSTSRATATHSTATAPAPAVSSAAAHHGVPEAAGTTGTISTAVSGSAMRAPSRAANGPNRRSQIGTLIPAM</sequence>
<feature type="region of interest" description="Disordered" evidence="1">
    <location>
        <begin position="122"/>
        <end position="206"/>
    </location>
</feature>
<organism evidence="2 3">
    <name type="scientific">Leifsonia naganoensis</name>
    <dbReference type="NCBI Taxonomy" id="150025"/>
    <lineage>
        <taxon>Bacteria</taxon>
        <taxon>Bacillati</taxon>
        <taxon>Actinomycetota</taxon>
        <taxon>Actinomycetes</taxon>
        <taxon>Micrococcales</taxon>
        <taxon>Microbacteriaceae</taxon>
        <taxon>Leifsonia</taxon>
    </lineage>
</organism>
<dbReference type="AlphaFoldDB" id="A0A853DJJ9"/>
<gene>
    <name evidence="2" type="ORF">HNR14_001137</name>
</gene>
<feature type="compositionally biased region" description="Polar residues" evidence="1">
    <location>
        <begin position="170"/>
        <end position="179"/>
    </location>
</feature>
<keyword evidence="3" id="KW-1185">Reference proteome</keyword>
<evidence type="ECO:0000313" key="3">
    <source>
        <dbReference type="Proteomes" id="UP000521075"/>
    </source>
</evidence>
<comment type="caution">
    <text evidence="2">The sequence shown here is derived from an EMBL/GenBank/DDBJ whole genome shotgun (WGS) entry which is preliminary data.</text>
</comment>
<reference evidence="2 3" key="1">
    <citation type="submission" date="2020-07" db="EMBL/GenBank/DDBJ databases">
        <title>Sequencing the genomes of 1000 actinobacteria strains.</title>
        <authorList>
            <person name="Klenk H.-P."/>
        </authorList>
    </citation>
    <scope>NUCLEOTIDE SEQUENCE [LARGE SCALE GENOMIC DNA]</scope>
    <source>
        <strain evidence="2 3">DSM 15166</strain>
    </source>
</reference>
<evidence type="ECO:0000256" key="1">
    <source>
        <dbReference type="SAM" id="MobiDB-lite"/>
    </source>
</evidence>
<name>A0A853DJJ9_9MICO</name>
<accession>A0A853DJJ9</accession>
<feature type="compositionally biased region" description="Low complexity" evidence="1">
    <location>
        <begin position="134"/>
        <end position="162"/>
    </location>
</feature>
<dbReference type="Proteomes" id="UP000521075">
    <property type="component" value="Unassembled WGS sequence"/>
</dbReference>